<dbReference type="Proteomes" id="UP000075398">
    <property type="component" value="Unassembled WGS sequence"/>
</dbReference>
<name>A0A150IYF6_9EURY</name>
<dbReference type="SUPFAM" id="SSF51126">
    <property type="entry name" value="Pectin lyase-like"/>
    <property type="match status" value="1"/>
</dbReference>
<dbReference type="InterPro" id="IPR039448">
    <property type="entry name" value="Beta_helix"/>
</dbReference>
<protein>
    <recommendedName>
        <fullName evidence="1">Right handed beta helix domain-containing protein</fullName>
    </recommendedName>
</protein>
<comment type="caution">
    <text evidence="2">The sequence shown here is derived from an EMBL/GenBank/DDBJ whole genome shotgun (WGS) entry which is preliminary data.</text>
</comment>
<evidence type="ECO:0000313" key="3">
    <source>
        <dbReference type="Proteomes" id="UP000075398"/>
    </source>
</evidence>
<dbReference type="SMART" id="SM00710">
    <property type="entry name" value="PbH1"/>
    <property type="match status" value="5"/>
</dbReference>
<dbReference type="Gene3D" id="2.160.20.10">
    <property type="entry name" value="Single-stranded right-handed beta-helix, Pectin lyase-like"/>
    <property type="match status" value="1"/>
</dbReference>
<dbReference type="InterPro" id="IPR012334">
    <property type="entry name" value="Pectin_lyas_fold"/>
</dbReference>
<dbReference type="Pfam" id="PF13229">
    <property type="entry name" value="Beta_helix"/>
    <property type="match status" value="1"/>
</dbReference>
<gene>
    <name evidence="2" type="ORF">AMQ22_01590</name>
</gene>
<dbReference type="InterPro" id="IPR006626">
    <property type="entry name" value="PbH1"/>
</dbReference>
<dbReference type="EMBL" id="LNGC01000089">
    <property type="protein sequence ID" value="KYC49694.1"/>
    <property type="molecule type" value="Genomic_DNA"/>
</dbReference>
<dbReference type="InterPro" id="IPR011050">
    <property type="entry name" value="Pectin_lyase_fold/virulence"/>
</dbReference>
<evidence type="ECO:0000259" key="1">
    <source>
        <dbReference type="Pfam" id="PF13229"/>
    </source>
</evidence>
<organism evidence="2 3">
    <name type="scientific">Candidatus Methanofastidiosum methylothiophilum</name>
    <dbReference type="NCBI Taxonomy" id="1705564"/>
    <lineage>
        <taxon>Archaea</taxon>
        <taxon>Methanobacteriati</taxon>
        <taxon>Methanobacteriota</taxon>
        <taxon>Stenosarchaea group</taxon>
        <taxon>Candidatus Methanofastidiosia</taxon>
        <taxon>Candidatus Methanofastidiosales</taxon>
        <taxon>Candidatus Methanofastidiosaceae</taxon>
        <taxon>Candidatus Methanofastidiosum</taxon>
    </lineage>
</organism>
<sequence length="403" mass="45281">MKRMINTLIFVLCLILFFGQTAYATSYHIYPGDDIAYTVTNNTCSWDIVYIHEGIHTLKDDVNISGKSLPIVGDGSDKTIIILDDYVFRIYKTQNNANPMIFTISGITFKNAKTSESIIFENYIPNTSMNLVLSDCKFEKVGDIAFISSVYPIRDYKKTINRCDIYYGESSPPEIGTARIGNKSSNYKAMNIEIIGSNFSNSSSLTTYSFSQESIINLRVENSLFINNNTGIQVFGPVDLYLKNNLFANNLKGILFDSTNSKGKLINNTVDSNGHASGYGIYNKGDIDFQNNIISNNNYGIYNEGQILQNSNLLWGNKINYGLIENDFLVFDPLFIAGPNGPYYLSEQSKALDAGSNDSSYFQLNNKTTSVNQEFDKGTVDLGYHYDSKYKLSLFSRLIDIFR</sequence>
<proteinExistence type="predicted"/>
<reference evidence="2 3" key="1">
    <citation type="journal article" date="2016" name="ISME J.">
        <title>Chasing the elusive Euryarchaeota class WSA2: genomes reveal a uniquely fastidious methyl-reducing methanogen.</title>
        <authorList>
            <person name="Nobu M.K."/>
            <person name="Narihiro T."/>
            <person name="Kuroda K."/>
            <person name="Mei R."/>
            <person name="Liu W.T."/>
        </authorList>
    </citation>
    <scope>NUCLEOTIDE SEQUENCE [LARGE SCALE GENOMIC DNA]</scope>
    <source>
        <strain evidence="2">U1lsi0528_Bin055</strain>
    </source>
</reference>
<feature type="domain" description="Right handed beta helix" evidence="1">
    <location>
        <begin position="190"/>
        <end position="318"/>
    </location>
</feature>
<evidence type="ECO:0000313" key="2">
    <source>
        <dbReference type="EMBL" id="KYC49694.1"/>
    </source>
</evidence>
<dbReference type="AlphaFoldDB" id="A0A150IYF6"/>
<accession>A0A150IYF6</accession>